<sequence>MSLLANLRATNCNFVDVIGKQAIAVYGPRSLYLYSAEGKRLETMTVPRDATKFAVWRSLTSGFNLLYAVATEDGFALLNTPDGGATVHDVTLKNRVAGQLESLTIANEFYLLVQTGDSLSVYDLRLLSEGEALAPTAEIKIPRAGEVRLFSSGLHEVAVVVFSKGVVDVYVVGLSSPVSQVTVSSKASGIPLPALNGTAYEVVSCAVAWTRRSLLIVFRSDDAKCAYELSFQTLSWSAPESNLVSELLTKEDAVSCKDGSLWSVEKSADQSVLLRDVLTGTAFSLPQLSSSAKMYVAKAENSVVVLVGKSLYRAEPAQPPTLASLFKTTPDGAANPPKEASSLVELVLEKGKSAVDFVPRDAQYVHQSKPGDRWQHSVLDTIEGHPKAVLRYVAVAHSFHPLTILRVLRQGDRGLSLALATILSKKCASTNEQFYRSMQQFAGPFCQAYLPSTKDRFAYLSRLCEEAVSGVVVGSLQATCFLCFVVDAFLSFLFLTNEVLGSDPLGEEERKLVEGIVARVALLSSYADWSATCSTKIGILSAHIGAPNTQKKEAMLSDGKSHPIEVSRRIEIEPLKIKRSPFA</sequence>
<reference evidence="1 2" key="1">
    <citation type="submission" date="2020-08" db="EMBL/GenBank/DDBJ databases">
        <authorList>
            <person name="Newling K."/>
            <person name="Davey J."/>
            <person name="Forrester S."/>
        </authorList>
    </citation>
    <scope>NUCLEOTIDE SEQUENCE [LARGE SCALE GENOMIC DNA]</scope>
    <source>
        <strain evidence="2">Crithidia deanei Carvalho (ATCC PRA-265)</strain>
    </source>
</reference>
<dbReference type="AlphaFoldDB" id="A0A7G2CL65"/>
<dbReference type="Proteomes" id="UP000515908">
    <property type="component" value="Chromosome 17"/>
</dbReference>
<gene>
    <name evidence="1" type="ORF">ADEAN_000808800</name>
</gene>
<evidence type="ECO:0000313" key="1">
    <source>
        <dbReference type="EMBL" id="CAD2220566.1"/>
    </source>
</evidence>
<dbReference type="EMBL" id="LR877161">
    <property type="protein sequence ID" value="CAD2220566.1"/>
    <property type="molecule type" value="Genomic_DNA"/>
</dbReference>
<protein>
    <submittedName>
        <fullName evidence="1">Uncharacterized protein</fullName>
    </submittedName>
</protein>
<evidence type="ECO:0000313" key="2">
    <source>
        <dbReference type="Proteomes" id="UP000515908"/>
    </source>
</evidence>
<dbReference type="VEuPathDB" id="TriTrypDB:ADEAN_000808800"/>
<name>A0A7G2CL65_9TRYP</name>
<keyword evidence="2" id="KW-1185">Reference proteome</keyword>
<organism evidence="1 2">
    <name type="scientific">Angomonas deanei</name>
    <dbReference type="NCBI Taxonomy" id="59799"/>
    <lineage>
        <taxon>Eukaryota</taxon>
        <taxon>Discoba</taxon>
        <taxon>Euglenozoa</taxon>
        <taxon>Kinetoplastea</taxon>
        <taxon>Metakinetoplastina</taxon>
        <taxon>Trypanosomatida</taxon>
        <taxon>Trypanosomatidae</taxon>
        <taxon>Strigomonadinae</taxon>
        <taxon>Angomonas</taxon>
    </lineage>
</organism>
<proteinExistence type="predicted"/>
<accession>A0A7G2CL65</accession>